<dbReference type="EMBL" id="WVHS01000003">
    <property type="protein sequence ID" value="MXV16844.1"/>
    <property type="molecule type" value="Genomic_DNA"/>
</dbReference>
<name>A0A7K1Y0N7_9SPHI</name>
<dbReference type="AlphaFoldDB" id="A0A7K1Y0N7"/>
<keyword evidence="2" id="KW-1185">Reference proteome</keyword>
<accession>A0A7K1Y0N7</accession>
<reference evidence="1 2" key="1">
    <citation type="submission" date="2019-11" db="EMBL/GenBank/DDBJ databases">
        <title>Pedobacter sp. HMF7056 Genome sequencing and assembly.</title>
        <authorList>
            <person name="Kang H."/>
            <person name="Kim H."/>
            <person name="Joh K."/>
        </authorList>
    </citation>
    <scope>NUCLEOTIDE SEQUENCE [LARGE SCALE GENOMIC DNA]</scope>
    <source>
        <strain evidence="1 2">HMF7056</strain>
    </source>
</reference>
<gene>
    <name evidence="1" type="ORF">GS398_16195</name>
</gene>
<dbReference type="Proteomes" id="UP000451233">
    <property type="component" value="Unassembled WGS sequence"/>
</dbReference>
<sequence length="206" mass="24037">MTEQSIQRLLNSHFGDYNYRLFNSFVYGWESDFFCVSKSGYAIEVEIKVSRGDFRNDFKCKTGKHNLFCNHLKPAIVERTHPWKGYPEGRSPRNGESSVVWFCTPADKLPNKFYYAVPEGMISKDECPPYAGLLYVRGYDLVMIKQAPFLHKQKNDLTKVLLDKFYWKSTNLKINISDFLFSIGRNLNDEELARLDQYLTKLKATI</sequence>
<proteinExistence type="predicted"/>
<protein>
    <recommendedName>
        <fullName evidence="3">MmcB family DNA repair protein</fullName>
    </recommendedName>
</protein>
<evidence type="ECO:0008006" key="3">
    <source>
        <dbReference type="Google" id="ProtNLM"/>
    </source>
</evidence>
<dbReference type="RefSeq" id="WP_160907816.1">
    <property type="nucleotide sequence ID" value="NZ_WVHS01000003.1"/>
</dbReference>
<evidence type="ECO:0000313" key="1">
    <source>
        <dbReference type="EMBL" id="MXV16844.1"/>
    </source>
</evidence>
<comment type="caution">
    <text evidence="1">The sequence shown here is derived from an EMBL/GenBank/DDBJ whole genome shotgun (WGS) entry which is preliminary data.</text>
</comment>
<evidence type="ECO:0000313" key="2">
    <source>
        <dbReference type="Proteomes" id="UP000451233"/>
    </source>
</evidence>
<organism evidence="1 2">
    <name type="scientific">Hufsiella ginkgonis</name>
    <dbReference type="NCBI Taxonomy" id="2695274"/>
    <lineage>
        <taxon>Bacteria</taxon>
        <taxon>Pseudomonadati</taxon>
        <taxon>Bacteroidota</taxon>
        <taxon>Sphingobacteriia</taxon>
        <taxon>Sphingobacteriales</taxon>
        <taxon>Sphingobacteriaceae</taxon>
        <taxon>Hufsiella</taxon>
    </lineage>
</organism>